<feature type="domain" description="EGF-like" evidence="5">
    <location>
        <begin position="1153"/>
        <end position="1185"/>
    </location>
</feature>
<dbReference type="SMART" id="SM00034">
    <property type="entry name" value="CLECT"/>
    <property type="match status" value="2"/>
</dbReference>
<feature type="domain" description="C-type lectin" evidence="6">
    <location>
        <begin position="247"/>
        <end position="385"/>
    </location>
</feature>
<protein>
    <submittedName>
        <fullName evidence="7">Tenascin-X</fullName>
    </submittedName>
</protein>
<dbReference type="InterPro" id="IPR013111">
    <property type="entry name" value="EGF_extracell"/>
</dbReference>
<feature type="domain" description="EGF-like" evidence="5">
    <location>
        <begin position="703"/>
        <end position="742"/>
    </location>
</feature>
<dbReference type="InterPro" id="IPR016186">
    <property type="entry name" value="C-type_lectin-like/link_sf"/>
</dbReference>
<dbReference type="PROSITE" id="PS00022">
    <property type="entry name" value="EGF_1"/>
    <property type="match status" value="13"/>
</dbReference>
<dbReference type="Pfam" id="PF07974">
    <property type="entry name" value="EGF_2"/>
    <property type="match status" value="4"/>
</dbReference>
<dbReference type="Proteomes" id="UP001431209">
    <property type="component" value="Unassembled WGS sequence"/>
</dbReference>
<dbReference type="PROSITE" id="PS01186">
    <property type="entry name" value="EGF_2"/>
    <property type="match status" value="11"/>
</dbReference>
<keyword evidence="8" id="KW-1185">Reference proteome</keyword>
<dbReference type="GO" id="GO:0007368">
    <property type="term" value="P:determination of left/right symmetry"/>
    <property type="evidence" value="ECO:0007669"/>
    <property type="project" value="TreeGrafter"/>
</dbReference>
<feature type="disulfide bond" evidence="3">
    <location>
        <begin position="1293"/>
        <end position="1302"/>
    </location>
</feature>
<feature type="domain" description="EGF-like" evidence="5">
    <location>
        <begin position="996"/>
        <end position="1035"/>
    </location>
</feature>
<dbReference type="GO" id="GO:0009986">
    <property type="term" value="C:cell surface"/>
    <property type="evidence" value="ECO:0007669"/>
    <property type="project" value="TreeGrafter"/>
</dbReference>
<feature type="disulfide bond" evidence="3">
    <location>
        <begin position="1214"/>
        <end position="1223"/>
    </location>
</feature>
<feature type="domain" description="EGF-like" evidence="5">
    <location>
        <begin position="630"/>
        <end position="664"/>
    </location>
</feature>
<dbReference type="GO" id="GO:0005576">
    <property type="term" value="C:extracellular region"/>
    <property type="evidence" value="ECO:0007669"/>
    <property type="project" value="TreeGrafter"/>
</dbReference>
<feature type="domain" description="EGF-like" evidence="5">
    <location>
        <begin position="1231"/>
        <end position="1263"/>
    </location>
</feature>
<dbReference type="Gene3D" id="3.10.100.10">
    <property type="entry name" value="Mannose-Binding Protein A, subunit A"/>
    <property type="match status" value="2"/>
</dbReference>
<dbReference type="PANTHER" id="PTHR14949:SF25">
    <property type="entry name" value="CRYPTIC FAMILY PROTEIN 1B-RELATED"/>
    <property type="match status" value="1"/>
</dbReference>
<comment type="caution">
    <text evidence="7">The sequence shown here is derived from an EMBL/GenBank/DDBJ whole genome shotgun (WGS) entry which is preliminary data.</text>
</comment>
<dbReference type="InterPro" id="IPR036056">
    <property type="entry name" value="Fibrinogen-like_C"/>
</dbReference>
<evidence type="ECO:0000256" key="3">
    <source>
        <dbReference type="PROSITE-ProRule" id="PRU00076"/>
    </source>
</evidence>
<feature type="disulfide bond" evidence="3">
    <location>
        <begin position="1097"/>
        <end position="1106"/>
    </location>
</feature>
<evidence type="ECO:0000259" key="5">
    <source>
        <dbReference type="PROSITE" id="PS50026"/>
    </source>
</evidence>
<feature type="domain" description="C-type lectin" evidence="6">
    <location>
        <begin position="69"/>
        <end position="190"/>
    </location>
</feature>
<feature type="domain" description="EGF-like" evidence="5">
    <location>
        <begin position="25"/>
        <end position="58"/>
    </location>
</feature>
<feature type="disulfide bond" evidence="3">
    <location>
        <begin position="48"/>
        <end position="57"/>
    </location>
</feature>
<evidence type="ECO:0000256" key="2">
    <source>
        <dbReference type="ARBA" id="ARBA00023157"/>
    </source>
</evidence>
<dbReference type="GO" id="GO:0070697">
    <property type="term" value="F:activin receptor binding"/>
    <property type="evidence" value="ECO:0007669"/>
    <property type="project" value="TreeGrafter"/>
</dbReference>
<feature type="non-terminal residue" evidence="7">
    <location>
        <position position="1316"/>
    </location>
</feature>
<dbReference type="SUPFAM" id="SSF56496">
    <property type="entry name" value="Fibrinogen C-terminal domain-like"/>
    <property type="match status" value="1"/>
</dbReference>
<evidence type="ECO:0000256" key="1">
    <source>
        <dbReference type="ARBA" id="ARBA00022729"/>
    </source>
</evidence>
<feature type="disulfide bond" evidence="3">
    <location>
        <begin position="732"/>
        <end position="741"/>
    </location>
</feature>
<feature type="disulfide bond" evidence="3">
    <location>
        <begin position="1253"/>
        <end position="1262"/>
    </location>
</feature>
<feature type="disulfide bond" evidence="3">
    <location>
        <begin position="1175"/>
        <end position="1184"/>
    </location>
</feature>
<evidence type="ECO:0000313" key="8">
    <source>
        <dbReference type="Proteomes" id="UP001431209"/>
    </source>
</evidence>
<name>A0AAW2ZKT7_9EUKA</name>
<dbReference type="InterPro" id="IPR000742">
    <property type="entry name" value="EGF"/>
</dbReference>
<evidence type="ECO:0000256" key="4">
    <source>
        <dbReference type="SAM" id="SignalP"/>
    </source>
</evidence>
<dbReference type="PROSITE" id="PS00615">
    <property type="entry name" value="C_TYPE_LECTIN_1"/>
    <property type="match status" value="1"/>
</dbReference>
<feature type="disulfide bond" evidence="3">
    <location>
        <begin position="654"/>
        <end position="663"/>
    </location>
</feature>
<feature type="disulfide bond" evidence="3">
    <location>
        <begin position="1025"/>
        <end position="1034"/>
    </location>
</feature>
<dbReference type="Gene3D" id="2.10.25.10">
    <property type="entry name" value="Laminin"/>
    <property type="match status" value="11"/>
</dbReference>
<dbReference type="SMART" id="SM00181">
    <property type="entry name" value="EGF"/>
    <property type="match status" value="16"/>
</dbReference>
<dbReference type="PANTHER" id="PTHR14949">
    <property type="entry name" value="EGF-LIKE-DOMAIN, MULTIPLE 7, 8"/>
    <property type="match status" value="1"/>
</dbReference>
<dbReference type="InterPro" id="IPR016187">
    <property type="entry name" value="CTDL_fold"/>
</dbReference>
<keyword evidence="3" id="KW-0245">EGF-like domain</keyword>
<feature type="signal peptide" evidence="4">
    <location>
        <begin position="1"/>
        <end position="20"/>
    </location>
</feature>
<gene>
    <name evidence="7" type="ORF">AKO1_003945</name>
</gene>
<sequence>MESRVFVLLAFLLFIATVEAWSCNGIDFSSTSVCSGNGVCESDGTCNCMTGYAGEYCQYNDFPAGSFCGQSKQYLVNNVTLNYQQAEDWCVQYFKGHLTSISCADEDTFIYQSVRDTRTNFGAFFFGYDTLSGSFKWLDGSTSNYTNWRGGEPNAAVIAGETEACVAGNAVSAGKWYDYRCSNRYISVCARYTMPISSCSIFCGGTCYSDSYVCSGNGVCSDNEVCTCRSGFSGKYCEVMQSTMPDGNTYDYFLVNSAKTWNRAEQNCIDDYDGHLLSILSIEERIAITSHMLNAFGGRRITNDYWIGSYNSFNLNRWMWSDFSTQDFSAARWLAGEPNNNDNIERVTVFRPNRHYAGSSSGIGNGLFSLSNDYPVSAGLNYICKRPTIPATTCNGVSASSNSVCSSSGACVGQNMCVCRSFRTGLNCELTTTKSLPSIATSCRTLIKFNNQLVSGYYTISTASGNVTVYCDMSKDFGGWTRLSKIDRTVVSWQLTNDTVIPLDDLAIDFNQIYISDRGTVSSMNFSLVVNGFNTSILGFQFNNNMSGIYFQSGYRVNCSPDIRLLSASNYELSTSSVIFTKPAGVTRLTGIMSVTDAANFKSQCDNTFMNYAYSVRADVYVRMKLTCYSISEYDFTRVCSGNGTCVSSNTCVCNSGYYGNQCQSWDCYNISSTSSSACSGNGSCIAPNVCSCNQGYYGTDCQMWSCNGVAKNSSSVCSNNGTCIAPNQCQCKPGFYGTRCEAYSCAGTIFNSTRVCSNRGTCPGPSLLRTYPMLGPRRTGQISFSDYSFSGTVDTFNFIGGNWQDSIQFGGGSPRYLQLAPGDYIKNVTIYYHYLLLFCFSFKSKFNVTYQSSSGCKVTNLVNATSYTLDDNENLIGFYGNWISSSNDGLNQLGLYTQVPGSGCQCNAGYYGTDCSIWTCNQIKMNSDDVCSGVGVCSSFNRCNCSSRYYGSDCESFNCNGIIKNDSRVCSGGNGTCIAPDTCSCDSGYYGTNCELWNCFGYAKSNSSVCSKNGTCIAPDTCSCNTGYVGSRCESWTCNGTLNTNPSVCSGNGTCTAPNTCTCSNGYIGSQCSRWNCFGNQCSGNGSCYAPDKCWCNQGYEGRSCEAYRCGGIMFNSTLVCSTNGTCISPSKCNCKTGFDGSNCEAWRCYGTLFNSTNVCSGNGTCTDVDKCVCKPGFYGQRCEAYNCYGTMFNATSVCSRNGTCTAPDTCACKSGFYGQRCESFNCYGTMYNSSKVCSGNGTCIGPSQCKCNSGFYGQQCDGYNCYGDIYNSTSACSSGNGTCIGVDNCLCDTGYFGQRCEEWRCYNTLYNNSG</sequence>
<accession>A0AAW2ZKT7</accession>
<comment type="caution">
    <text evidence="3">Lacks conserved residue(s) required for the propagation of feature annotation.</text>
</comment>
<organism evidence="7 8">
    <name type="scientific">Acrasis kona</name>
    <dbReference type="NCBI Taxonomy" id="1008807"/>
    <lineage>
        <taxon>Eukaryota</taxon>
        <taxon>Discoba</taxon>
        <taxon>Heterolobosea</taxon>
        <taxon>Tetramitia</taxon>
        <taxon>Eutetramitia</taxon>
        <taxon>Acrasidae</taxon>
        <taxon>Acrasis</taxon>
    </lineage>
</organism>
<evidence type="ECO:0000313" key="7">
    <source>
        <dbReference type="EMBL" id="KAL0489766.1"/>
    </source>
</evidence>
<dbReference type="PROSITE" id="PS50041">
    <property type="entry name" value="C_TYPE_LECTIN_2"/>
    <property type="match status" value="2"/>
</dbReference>
<dbReference type="CDD" id="cd00037">
    <property type="entry name" value="CLECT"/>
    <property type="match status" value="1"/>
</dbReference>
<evidence type="ECO:0000259" key="6">
    <source>
        <dbReference type="PROSITE" id="PS50041"/>
    </source>
</evidence>
<feature type="domain" description="EGF-like" evidence="5">
    <location>
        <begin position="210"/>
        <end position="238"/>
    </location>
</feature>
<feature type="domain" description="EGF-like" evidence="5">
    <location>
        <begin position="1192"/>
        <end position="1224"/>
    </location>
</feature>
<dbReference type="EMBL" id="JAOPGA020001602">
    <property type="protein sequence ID" value="KAL0489766.1"/>
    <property type="molecule type" value="Genomic_DNA"/>
</dbReference>
<feature type="domain" description="EGF-like" evidence="5">
    <location>
        <begin position="1270"/>
        <end position="1303"/>
    </location>
</feature>
<dbReference type="GO" id="GO:0009952">
    <property type="term" value="P:anterior/posterior pattern specification"/>
    <property type="evidence" value="ECO:0007669"/>
    <property type="project" value="TreeGrafter"/>
</dbReference>
<keyword evidence="1 4" id="KW-0732">Signal</keyword>
<feature type="domain" description="EGF-like" evidence="5">
    <location>
        <begin position="1074"/>
        <end position="1107"/>
    </location>
</feature>
<proteinExistence type="predicted"/>
<dbReference type="SUPFAM" id="SSF56436">
    <property type="entry name" value="C-type lectin-like"/>
    <property type="match status" value="2"/>
</dbReference>
<dbReference type="InterPro" id="IPR001304">
    <property type="entry name" value="C-type_lectin-like"/>
</dbReference>
<reference evidence="7 8" key="1">
    <citation type="submission" date="2024-03" db="EMBL/GenBank/DDBJ databases">
        <title>The Acrasis kona genome and developmental transcriptomes reveal deep origins of eukaryotic multicellular pathways.</title>
        <authorList>
            <person name="Sheikh S."/>
            <person name="Fu C.-J."/>
            <person name="Brown M.W."/>
            <person name="Baldauf S.L."/>
        </authorList>
    </citation>
    <scope>NUCLEOTIDE SEQUENCE [LARGE SCALE GENOMIC DNA]</scope>
    <source>
        <strain evidence="7 8">ATCC MYA-3509</strain>
    </source>
</reference>
<dbReference type="PROSITE" id="PS50026">
    <property type="entry name" value="EGF_3"/>
    <property type="match status" value="10"/>
</dbReference>
<feature type="chain" id="PRO_5043340880" evidence="4">
    <location>
        <begin position="21"/>
        <end position="1316"/>
    </location>
</feature>
<dbReference type="InterPro" id="IPR050969">
    <property type="entry name" value="Dev_Signal_Modulators"/>
</dbReference>
<dbReference type="InterPro" id="IPR018378">
    <property type="entry name" value="C-type_lectin_CS"/>
</dbReference>
<feature type="disulfide bond" evidence="3">
    <location>
        <begin position="228"/>
        <end position="237"/>
    </location>
</feature>
<dbReference type="GO" id="GO:0038100">
    <property type="term" value="F:nodal binding"/>
    <property type="evidence" value="ECO:0007669"/>
    <property type="project" value="TreeGrafter"/>
</dbReference>
<keyword evidence="2 3" id="KW-1015">Disulfide bond</keyword>